<sequence>MQKGHVLPTSVKIIDQAELNSLDDLIEYQPDVVPDETLDETISGDSLVMGDAPVCDTLPEIFDGFASDPMLDQGSVEFGAECFSDAAPPDNSIYCYGPTFYDTYVAVTIG</sequence>
<name>A0A182SD83_9DIPT</name>
<proteinExistence type="predicted"/>
<evidence type="ECO:0000313" key="2">
    <source>
        <dbReference type="Proteomes" id="UP000075901"/>
    </source>
</evidence>
<reference evidence="2" key="1">
    <citation type="submission" date="2013-09" db="EMBL/GenBank/DDBJ databases">
        <title>The Genome Sequence of Anopheles maculatus species B.</title>
        <authorList>
            <consortium name="The Broad Institute Genomics Platform"/>
            <person name="Neafsey D.E."/>
            <person name="Besansky N."/>
            <person name="Howell P."/>
            <person name="Walton C."/>
            <person name="Young S.K."/>
            <person name="Zeng Q."/>
            <person name="Gargeya S."/>
            <person name="Fitzgerald M."/>
            <person name="Haas B."/>
            <person name="Abouelleil A."/>
            <person name="Allen A.W."/>
            <person name="Alvarado L."/>
            <person name="Arachchi H.M."/>
            <person name="Berlin A.M."/>
            <person name="Chapman S.B."/>
            <person name="Gainer-Dewar J."/>
            <person name="Goldberg J."/>
            <person name="Griggs A."/>
            <person name="Gujja S."/>
            <person name="Hansen M."/>
            <person name="Howarth C."/>
            <person name="Imamovic A."/>
            <person name="Ireland A."/>
            <person name="Larimer J."/>
            <person name="McCowan C."/>
            <person name="Murphy C."/>
            <person name="Pearson M."/>
            <person name="Poon T.W."/>
            <person name="Priest M."/>
            <person name="Roberts A."/>
            <person name="Saif S."/>
            <person name="Shea T."/>
            <person name="Sisk P."/>
            <person name="Sykes S."/>
            <person name="Wortman J."/>
            <person name="Nusbaum C."/>
            <person name="Birren B."/>
        </authorList>
    </citation>
    <scope>NUCLEOTIDE SEQUENCE [LARGE SCALE GENOMIC DNA]</scope>
    <source>
        <strain evidence="2">maculatus3</strain>
    </source>
</reference>
<protein>
    <submittedName>
        <fullName evidence="1">Uncharacterized protein</fullName>
    </submittedName>
</protein>
<dbReference type="VEuPathDB" id="VectorBase:AMAM004441"/>
<dbReference type="EnsemblMetazoa" id="AMAM004441-RA">
    <property type="protein sequence ID" value="AMAM004441-PA"/>
    <property type="gene ID" value="AMAM004441"/>
</dbReference>
<evidence type="ECO:0000313" key="1">
    <source>
        <dbReference type="EnsemblMetazoa" id="AMAM004441-PA"/>
    </source>
</evidence>
<organism evidence="1 2">
    <name type="scientific">Anopheles maculatus</name>
    <dbReference type="NCBI Taxonomy" id="74869"/>
    <lineage>
        <taxon>Eukaryota</taxon>
        <taxon>Metazoa</taxon>
        <taxon>Ecdysozoa</taxon>
        <taxon>Arthropoda</taxon>
        <taxon>Hexapoda</taxon>
        <taxon>Insecta</taxon>
        <taxon>Pterygota</taxon>
        <taxon>Neoptera</taxon>
        <taxon>Endopterygota</taxon>
        <taxon>Diptera</taxon>
        <taxon>Nematocera</taxon>
        <taxon>Culicoidea</taxon>
        <taxon>Culicidae</taxon>
        <taxon>Anophelinae</taxon>
        <taxon>Anopheles</taxon>
        <taxon>Anopheles maculatus group</taxon>
    </lineage>
</organism>
<dbReference type="Proteomes" id="UP000075901">
    <property type="component" value="Unassembled WGS sequence"/>
</dbReference>
<reference evidence="1" key="2">
    <citation type="submission" date="2020-05" db="UniProtKB">
        <authorList>
            <consortium name="EnsemblMetazoa"/>
        </authorList>
    </citation>
    <scope>IDENTIFICATION</scope>
    <source>
        <strain evidence="1">maculatus3</strain>
    </source>
</reference>
<accession>A0A182SD83</accession>
<dbReference type="AlphaFoldDB" id="A0A182SD83"/>
<keyword evidence="2" id="KW-1185">Reference proteome</keyword>